<reference evidence="2 3" key="1">
    <citation type="journal article" date="2005" name="Nucleic Acids Res.">
        <title>Genomic blueprint of Hahella chejuensis, a marine microbe producing an algicidal agent.</title>
        <authorList>
            <person name="Jeong H."/>
            <person name="Yim J.H."/>
            <person name="Lee C."/>
            <person name="Choi S.-H."/>
            <person name="Park Y.K."/>
            <person name="Yoon S.H."/>
            <person name="Hur C.-G."/>
            <person name="Kang H.-Y."/>
            <person name="Kim D."/>
            <person name="Lee H.H."/>
            <person name="Park K.H."/>
            <person name="Park S.-H."/>
            <person name="Park H.-S."/>
            <person name="Lee H.K."/>
            <person name="Oh T.K."/>
            <person name="Kim J.F."/>
        </authorList>
    </citation>
    <scope>NUCLEOTIDE SEQUENCE [LARGE SCALE GENOMIC DNA]</scope>
    <source>
        <strain evidence="2 3">KCTC 2396</strain>
    </source>
</reference>
<dbReference type="KEGG" id="hch:HCH_00825"/>
<organism evidence="2 3">
    <name type="scientific">Hahella chejuensis (strain KCTC 2396)</name>
    <dbReference type="NCBI Taxonomy" id="349521"/>
    <lineage>
        <taxon>Bacteria</taxon>
        <taxon>Pseudomonadati</taxon>
        <taxon>Pseudomonadota</taxon>
        <taxon>Gammaproteobacteria</taxon>
        <taxon>Oceanospirillales</taxon>
        <taxon>Hahellaceae</taxon>
        <taxon>Hahella</taxon>
    </lineage>
</organism>
<feature type="domain" description="AB hydrolase-1" evidence="1">
    <location>
        <begin position="31"/>
        <end position="136"/>
    </location>
</feature>
<dbReference type="ESTHER" id="hahch-q2snq6">
    <property type="family name" value="6_AlphaBeta_hydrolase"/>
</dbReference>
<dbReference type="eggNOG" id="COG1075">
    <property type="taxonomic scope" value="Bacteria"/>
</dbReference>
<protein>
    <submittedName>
        <fullName evidence="2">Predicted acetyltransferase and Hydrolase with the alpha/beta hydrolase fold</fullName>
    </submittedName>
</protein>
<accession>Q2SNQ6</accession>
<dbReference type="Pfam" id="PF12697">
    <property type="entry name" value="Abhydrolase_6"/>
    <property type="match status" value="1"/>
</dbReference>
<dbReference type="HOGENOM" id="CLU_075528_1_0_6"/>
<dbReference type="AlphaFoldDB" id="Q2SNQ6"/>
<dbReference type="Gene3D" id="3.40.50.1820">
    <property type="entry name" value="alpha/beta hydrolase"/>
    <property type="match status" value="1"/>
</dbReference>
<proteinExistence type="predicted"/>
<dbReference type="SUPFAM" id="SSF53474">
    <property type="entry name" value="alpha/beta-Hydrolases"/>
    <property type="match status" value="1"/>
</dbReference>
<keyword evidence="2" id="KW-0378">Hydrolase</keyword>
<name>Q2SNQ6_HAHCH</name>
<gene>
    <name evidence="2" type="ordered locus">HCH_00825</name>
</gene>
<dbReference type="InterPro" id="IPR029058">
    <property type="entry name" value="AB_hydrolase_fold"/>
</dbReference>
<keyword evidence="2" id="KW-0808">Transferase</keyword>
<evidence type="ECO:0000313" key="2">
    <source>
        <dbReference type="EMBL" id="ABC27718.1"/>
    </source>
</evidence>
<dbReference type="GO" id="GO:0016740">
    <property type="term" value="F:transferase activity"/>
    <property type="evidence" value="ECO:0007669"/>
    <property type="project" value="UniProtKB-KW"/>
</dbReference>
<dbReference type="Proteomes" id="UP000000238">
    <property type="component" value="Chromosome"/>
</dbReference>
<dbReference type="PANTHER" id="PTHR37946">
    <property type="entry name" value="SLL1969 PROTEIN"/>
    <property type="match status" value="1"/>
</dbReference>
<dbReference type="STRING" id="349521.HCH_00825"/>
<evidence type="ECO:0000259" key="1">
    <source>
        <dbReference type="Pfam" id="PF12697"/>
    </source>
</evidence>
<dbReference type="GO" id="GO:0016787">
    <property type="term" value="F:hydrolase activity"/>
    <property type="evidence" value="ECO:0007669"/>
    <property type="project" value="UniProtKB-KW"/>
</dbReference>
<keyword evidence="3" id="KW-1185">Reference proteome</keyword>
<dbReference type="InterPro" id="IPR000073">
    <property type="entry name" value="AB_hydrolase_1"/>
</dbReference>
<dbReference type="PANTHER" id="PTHR37946:SF1">
    <property type="entry name" value="SLL1969 PROTEIN"/>
    <property type="match status" value="1"/>
</dbReference>
<dbReference type="EMBL" id="CP000155">
    <property type="protein sequence ID" value="ABC27718.1"/>
    <property type="molecule type" value="Genomic_DNA"/>
</dbReference>
<sequence length="242" mass="26891">MHIYNTRLHNPVSQWSSNMNHQYRPITRQPVVLLHGLARTSRSLNRMQRYLDAQGFETFNLNYPSTRLSLESLVTQHLYPALLARFGANSSPLHFVTHSMGGILVRVLSALKPDISIGRVVMLSPPNQGSEVVDKLGGLMLFKLLNGPAGGQLGALDNKLLQNLGSPDFECGVITGDRSVNPLLSLMINGPNDGKVSVERAKLTGMRDFLTLPASHPFIMRNQTALEQTLHFLREGRFQAKR</sequence>
<evidence type="ECO:0000313" key="3">
    <source>
        <dbReference type="Proteomes" id="UP000000238"/>
    </source>
</evidence>